<keyword evidence="3 5" id="KW-1133">Transmembrane helix</keyword>
<feature type="transmembrane region" description="Helical" evidence="5">
    <location>
        <begin position="38"/>
        <end position="54"/>
    </location>
</feature>
<dbReference type="GO" id="GO:0016874">
    <property type="term" value="F:ligase activity"/>
    <property type="evidence" value="ECO:0007669"/>
    <property type="project" value="UniProtKB-KW"/>
</dbReference>
<evidence type="ECO:0000313" key="7">
    <source>
        <dbReference type="EMBL" id="MFC0588671.1"/>
    </source>
</evidence>
<dbReference type="Proteomes" id="UP001589943">
    <property type="component" value="Unassembled WGS sequence"/>
</dbReference>
<feature type="transmembrane region" description="Helical" evidence="5">
    <location>
        <begin position="200"/>
        <end position="216"/>
    </location>
</feature>
<evidence type="ECO:0000256" key="2">
    <source>
        <dbReference type="ARBA" id="ARBA00022692"/>
    </source>
</evidence>
<dbReference type="Pfam" id="PF04932">
    <property type="entry name" value="Wzy_C"/>
    <property type="match status" value="1"/>
</dbReference>
<organism evidence="7 8">
    <name type="scientific">Novosphingobium aquiterrae</name>
    <dbReference type="NCBI Taxonomy" id="624388"/>
    <lineage>
        <taxon>Bacteria</taxon>
        <taxon>Pseudomonadati</taxon>
        <taxon>Pseudomonadota</taxon>
        <taxon>Alphaproteobacteria</taxon>
        <taxon>Sphingomonadales</taxon>
        <taxon>Sphingomonadaceae</taxon>
        <taxon>Novosphingobium</taxon>
    </lineage>
</organism>
<feature type="transmembrane region" description="Helical" evidence="5">
    <location>
        <begin position="228"/>
        <end position="246"/>
    </location>
</feature>
<comment type="subcellular location">
    <subcellularLocation>
        <location evidence="1">Membrane</location>
        <topology evidence="1">Multi-pass membrane protein</topology>
    </subcellularLocation>
</comment>
<evidence type="ECO:0000313" key="8">
    <source>
        <dbReference type="Proteomes" id="UP001589943"/>
    </source>
</evidence>
<dbReference type="PANTHER" id="PTHR37422">
    <property type="entry name" value="TEICHURONIC ACID BIOSYNTHESIS PROTEIN TUAE"/>
    <property type="match status" value="1"/>
</dbReference>
<evidence type="ECO:0000256" key="4">
    <source>
        <dbReference type="ARBA" id="ARBA00023136"/>
    </source>
</evidence>
<dbReference type="EMBL" id="JBHLTL010000001">
    <property type="protein sequence ID" value="MFC0588671.1"/>
    <property type="molecule type" value="Genomic_DNA"/>
</dbReference>
<feature type="transmembrane region" description="Helical" evidence="5">
    <location>
        <begin position="122"/>
        <end position="138"/>
    </location>
</feature>
<feature type="transmembrane region" description="Helical" evidence="5">
    <location>
        <begin position="278"/>
        <end position="296"/>
    </location>
</feature>
<proteinExistence type="predicted"/>
<evidence type="ECO:0000259" key="6">
    <source>
        <dbReference type="Pfam" id="PF04932"/>
    </source>
</evidence>
<keyword evidence="4 5" id="KW-0472">Membrane</keyword>
<keyword evidence="2 5" id="KW-0812">Transmembrane</keyword>
<evidence type="ECO:0000256" key="5">
    <source>
        <dbReference type="SAM" id="Phobius"/>
    </source>
</evidence>
<evidence type="ECO:0000256" key="1">
    <source>
        <dbReference type="ARBA" id="ARBA00004141"/>
    </source>
</evidence>
<feature type="transmembrane region" description="Helical" evidence="5">
    <location>
        <begin position="252"/>
        <end position="271"/>
    </location>
</feature>
<evidence type="ECO:0000256" key="3">
    <source>
        <dbReference type="ARBA" id="ARBA00022989"/>
    </source>
</evidence>
<keyword evidence="7" id="KW-0436">Ligase</keyword>
<feature type="transmembrane region" description="Helical" evidence="5">
    <location>
        <begin position="66"/>
        <end position="85"/>
    </location>
</feature>
<reference evidence="7 8" key="1">
    <citation type="submission" date="2024-09" db="EMBL/GenBank/DDBJ databases">
        <authorList>
            <person name="Sun Q."/>
            <person name="Mori K."/>
        </authorList>
    </citation>
    <scope>NUCLEOTIDE SEQUENCE [LARGE SCALE GENOMIC DNA]</scope>
    <source>
        <strain evidence="7 8">NCAIM B.02537</strain>
    </source>
</reference>
<feature type="transmembrane region" description="Helical" evidence="5">
    <location>
        <begin position="150"/>
        <end position="169"/>
    </location>
</feature>
<sequence>MNTGQSLRLKIADWLPAGVLGLALILGGGGSPAPLPEIALQIAVAALALAWWWLQPRPVFTGIARPALVIGAVLLVLPLVQLVPLPPLLWQALPGRGNARDALDLVGSAQNWRPLSLSPQRTLAALLAVIPAVIMLVMASTADRLGRARLIATIAVGALATMVLGAAQISGGPDSALRLYGAGTIFLEGFQANHNSTADVLLLGMIAATAWIRESALGKGRLPNRSGVVLSLGLAVTLFLGLGVVLTASRMGIALLPVAALANVLLLRPWLAWSGRTLAAGLAIAAGIGLVGILALSRDDMLGRVGARFAITGEQRPDLWADSLFAARDYFPVGVGMGNFVPALLAGERLEVVQAAVPNRAHNDYLELLVEAGLAGIVALSIVAAALGRTLWQARRDPPTGSRALAVVGGMSLLVLALHSLVDYPLRSMSIALAAAACAGIVMPLRVARVRQDQSASLEDTR</sequence>
<feature type="transmembrane region" description="Helical" evidence="5">
    <location>
        <begin position="372"/>
        <end position="392"/>
    </location>
</feature>
<name>A0ABV6PFR6_9SPHN</name>
<protein>
    <submittedName>
        <fullName evidence="7">O-antigen ligase family protein</fullName>
    </submittedName>
</protein>
<keyword evidence="8" id="KW-1185">Reference proteome</keyword>
<feature type="domain" description="O-antigen ligase-related" evidence="6">
    <location>
        <begin position="236"/>
        <end position="380"/>
    </location>
</feature>
<accession>A0ABV6PFR6</accession>
<dbReference type="PANTHER" id="PTHR37422:SF21">
    <property type="entry name" value="EXOQ-LIKE PROTEIN"/>
    <property type="match status" value="1"/>
</dbReference>
<comment type="caution">
    <text evidence="7">The sequence shown here is derived from an EMBL/GenBank/DDBJ whole genome shotgun (WGS) entry which is preliminary data.</text>
</comment>
<gene>
    <name evidence="7" type="ORF">ACFFF7_04535</name>
</gene>
<feature type="transmembrane region" description="Helical" evidence="5">
    <location>
        <begin position="428"/>
        <end position="448"/>
    </location>
</feature>
<dbReference type="RefSeq" id="WP_379480164.1">
    <property type="nucleotide sequence ID" value="NZ_JBHLTL010000001.1"/>
</dbReference>
<feature type="transmembrane region" description="Helical" evidence="5">
    <location>
        <begin position="12"/>
        <end position="32"/>
    </location>
</feature>
<dbReference type="InterPro" id="IPR007016">
    <property type="entry name" value="O-antigen_ligase-rel_domated"/>
</dbReference>
<dbReference type="InterPro" id="IPR051533">
    <property type="entry name" value="WaaL-like"/>
</dbReference>
<feature type="transmembrane region" description="Helical" evidence="5">
    <location>
        <begin position="404"/>
        <end position="422"/>
    </location>
</feature>